<comment type="caution">
    <text evidence="1">The sequence shown here is derived from an EMBL/GenBank/DDBJ whole genome shotgun (WGS) entry which is preliminary data.</text>
</comment>
<keyword evidence="2" id="KW-1185">Reference proteome</keyword>
<reference evidence="1 2" key="1">
    <citation type="journal article" date="2019" name="Commun. Biol.">
        <title>The bagworm genome reveals a unique fibroin gene that provides high tensile strength.</title>
        <authorList>
            <person name="Kono N."/>
            <person name="Nakamura H."/>
            <person name="Ohtoshi R."/>
            <person name="Tomita M."/>
            <person name="Numata K."/>
            <person name="Arakawa K."/>
        </authorList>
    </citation>
    <scope>NUCLEOTIDE SEQUENCE [LARGE SCALE GENOMIC DNA]</scope>
</reference>
<gene>
    <name evidence="1" type="ORF">EVAR_14592_1</name>
</gene>
<organism evidence="1 2">
    <name type="scientific">Eumeta variegata</name>
    <name type="common">Bagworm moth</name>
    <name type="synonym">Eumeta japonica</name>
    <dbReference type="NCBI Taxonomy" id="151549"/>
    <lineage>
        <taxon>Eukaryota</taxon>
        <taxon>Metazoa</taxon>
        <taxon>Ecdysozoa</taxon>
        <taxon>Arthropoda</taxon>
        <taxon>Hexapoda</taxon>
        <taxon>Insecta</taxon>
        <taxon>Pterygota</taxon>
        <taxon>Neoptera</taxon>
        <taxon>Endopterygota</taxon>
        <taxon>Lepidoptera</taxon>
        <taxon>Glossata</taxon>
        <taxon>Ditrysia</taxon>
        <taxon>Tineoidea</taxon>
        <taxon>Psychidae</taxon>
        <taxon>Oiketicinae</taxon>
        <taxon>Eumeta</taxon>
    </lineage>
</organism>
<name>A0A4C1UW98_EUMVA</name>
<sequence length="80" mass="9282">MSDIWMRRRRFGNAQCSIAEAASARNISANIFACTVYCRGFITDERSEKYRMRTGGFIYPRGSGLQSKRLVYRSYPDKEL</sequence>
<protein>
    <submittedName>
        <fullName evidence="1">Uncharacterized protein</fullName>
    </submittedName>
</protein>
<evidence type="ECO:0000313" key="2">
    <source>
        <dbReference type="Proteomes" id="UP000299102"/>
    </source>
</evidence>
<accession>A0A4C1UW98</accession>
<proteinExistence type="predicted"/>
<dbReference type="AlphaFoldDB" id="A0A4C1UW98"/>
<evidence type="ECO:0000313" key="1">
    <source>
        <dbReference type="EMBL" id="GBP30074.1"/>
    </source>
</evidence>
<dbReference type="Proteomes" id="UP000299102">
    <property type="component" value="Unassembled WGS sequence"/>
</dbReference>
<dbReference type="EMBL" id="BGZK01000228">
    <property type="protein sequence ID" value="GBP30074.1"/>
    <property type="molecule type" value="Genomic_DNA"/>
</dbReference>